<feature type="domain" description="Tail sheath protein C-terminal" evidence="3">
    <location>
        <begin position="467"/>
        <end position="574"/>
    </location>
</feature>
<dbReference type="InterPro" id="IPR020287">
    <property type="entry name" value="Tail_sheath_C"/>
</dbReference>
<sequence>MPEYLSPGVYIEETEIGSKPVEGVSTSTAGFLGEAERGPTTPKLITSWLDYQRVYGGLAGEGSYLPYAVEGFFNNGGQRCYIGRIVQAGATGAEIGLKKGSAGALTVQAVGEGEWGNRVAVKVAKGTLSGFRLNVYYWKDAVPLSDPEIAAKDAPRPSVSETFDNLSVDAKSPDYYEKRINGVSQLIRVAKKAGDSGEQPDEAKIAYLAGGLDSSENAGQVSAVPAANQIKLSDGASADKNAYVGMTIHILDGDAKGQSRTVTEYAATKIATLNAAWAEGKAPAAGAKYRITRSGVTVGDYKRTDSAAGSRKGLAGFEEIDEISIVYAPNPDAVSGLTEELIAHCEKLKDRFAIVDAAQNSDAGTLDPRSNDTKYAAFYYPWIKVTEPASGLLRTVPPGGHVAGIFARTDAERGVHKAPANEVVRGAIDLEFQITKGEQDILNPRGVNVIRAFPGRGIRVWGARTLSSDPAWKYVNVRRLFNFLEESIDEGTQWVVFEPNDEKLWGRVRRTVTEFLTRVWRDGALMGTKPEEAFFVKCDRTTMTQNDIDNGRLIVLVGVAPVKPAEFVVFRIAQTSGGANG</sequence>
<feature type="domain" description="Tail sheath protein subtilisin-like" evidence="2">
    <location>
        <begin position="313"/>
        <end position="466"/>
    </location>
</feature>
<dbReference type="Gene3D" id="3.40.50.11780">
    <property type="match status" value="2"/>
</dbReference>
<accession>A0ABW5QXW0</accession>
<keyword evidence="5" id="KW-1185">Reference proteome</keyword>
<dbReference type="Pfam" id="PF17482">
    <property type="entry name" value="Phage_sheath_1C"/>
    <property type="match status" value="1"/>
</dbReference>
<protein>
    <submittedName>
        <fullName evidence="4">Phage tail sheath family protein</fullName>
    </submittedName>
</protein>
<dbReference type="Pfam" id="PF04984">
    <property type="entry name" value="Phage_sheath_1"/>
    <property type="match status" value="1"/>
</dbReference>
<organism evidence="4 5">
    <name type="scientific">Paenibacillus thailandensis</name>
    <dbReference type="NCBI Taxonomy" id="393250"/>
    <lineage>
        <taxon>Bacteria</taxon>
        <taxon>Bacillati</taxon>
        <taxon>Bacillota</taxon>
        <taxon>Bacilli</taxon>
        <taxon>Bacillales</taxon>
        <taxon>Paenibacillaceae</taxon>
        <taxon>Paenibacillus</taxon>
    </lineage>
</organism>
<comment type="similarity">
    <text evidence="1">Belongs to the myoviridae tail sheath protein family.</text>
</comment>
<gene>
    <name evidence="4" type="ORF">ACFSW5_13400</name>
</gene>
<evidence type="ECO:0000259" key="3">
    <source>
        <dbReference type="Pfam" id="PF17482"/>
    </source>
</evidence>
<dbReference type="PANTHER" id="PTHR35861:SF1">
    <property type="entry name" value="PHAGE TAIL SHEATH PROTEIN"/>
    <property type="match status" value="1"/>
</dbReference>
<dbReference type="PANTHER" id="PTHR35861">
    <property type="match status" value="1"/>
</dbReference>
<dbReference type="InterPro" id="IPR052042">
    <property type="entry name" value="Tail_sheath_structural"/>
</dbReference>
<proteinExistence type="inferred from homology"/>
<dbReference type="InterPro" id="IPR035089">
    <property type="entry name" value="Phage_sheath_subtilisin"/>
</dbReference>
<evidence type="ECO:0000259" key="2">
    <source>
        <dbReference type="Pfam" id="PF04984"/>
    </source>
</evidence>
<evidence type="ECO:0000313" key="5">
    <source>
        <dbReference type="Proteomes" id="UP001597493"/>
    </source>
</evidence>
<dbReference type="EMBL" id="JBHUMY010000012">
    <property type="protein sequence ID" value="MFD2661247.1"/>
    <property type="molecule type" value="Genomic_DNA"/>
</dbReference>
<reference evidence="5" key="1">
    <citation type="journal article" date="2019" name="Int. J. Syst. Evol. Microbiol.">
        <title>The Global Catalogue of Microorganisms (GCM) 10K type strain sequencing project: providing services to taxonomists for standard genome sequencing and annotation.</title>
        <authorList>
            <consortium name="The Broad Institute Genomics Platform"/>
            <consortium name="The Broad Institute Genome Sequencing Center for Infectious Disease"/>
            <person name="Wu L."/>
            <person name="Ma J."/>
        </authorList>
    </citation>
    <scope>NUCLEOTIDE SEQUENCE [LARGE SCALE GENOMIC DNA]</scope>
    <source>
        <strain evidence="5">TISTR 1827</strain>
    </source>
</reference>
<dbReference type="RefSeq" id="WP_379273762.1">
    <property type="nucleotide sequence ID" value="NZ_JBHUGT010000024.1"/>
</dbReference>
<comment type="caution">
    <text evidence="4">The sequence shown here is derived from an EMBL/GenBank/DDBJ whole genome shotgun (WGS) entry which is preliminary data.</text>
</comment>
<evidence type="ECO:0000313" key="4">
    <source>
        <dbReference type="EMBL" id="MFD2661247.1"/>
    </source>
</evidence>
<name>A0ABW5QXW0_9BACL</name>
<dbReference type="Proteomes" id="UP001597493">
    <property type="component" value="Unassembled WGS sequence"/>
</dbReference>
<evidence type="ECO:0000256" key="1">
    <source>
        <dbReference type="ARBA" id="ARBA00008005"/>
    </source>
</evidence>